<feature type="compositionally biased region" description="Acidic residues" evidence="1">
    <location>
        <begin position="460"/>
        <end position="480"/>
    </location>
</feature>
<feature type="compositionally biased region" description="Acidic residues" evidence="1">
    <location>
        <begin position="104"/>
        <end position="113"/>
    </location>
</feature>
<dbReference type="Pfam" id="PF13926">
    <property type="entry name" value="DUF4211"/>
    <property type="match status" value="1"/>
</dbReference>
<dbReference type="InParanoid" id="A0A165JTN7"/>
<accession>A0A165JTN7</accession>
<feature type="compositionally biased region" description="Acidic residues" evidence="1">
    <location>
        <begin position="648"/>
        <end position="672"/>
    </location>
</feature>
<dbReference type="OMA" id="HHWEWTT"/>
<feature type="compositionally biased region" description="Polar residues" evidence="1">
    <location>
        <begin position="14"/>
        <end position="26"/>
    </location>
</feature>
<evidence type="ECO:0000313" key="4">
    <source>
        <dbReference type="Proteomes" id="UP000076632"/>
    </source>
</evidence>
<feature type="compositionally biased region" description="Polar residues" evidence="1">
    <location>
        <begin position="200"/>
        <end position="213"/>
    </location>
</feature>
<dbReference type="STRING" id="1328760.A0A165JTN7"/>
<dbReference type="EMBL" id="KV407454">
    <property type="protein sequence ID" value="KZF26613.1"/>
    <property type="molecule type" value="Genomic_DNA"/>
</dbReference>
<feature type="compositionally biased region" description="Basic residues" evidence="1">
    <location>
        <begin position="484"/>
        <end position="494"/>
    </location>
</feature>
<dbReference type="InterPro" id="IPR025451">
    <property type="entry name" value="DUF4211"/>
</dbReference>
<feature type="compositionally biased region" description="Polar residues" evidence="1">
    <location>
        <begin position="236"/>
        <end position="249"/>
    </location>
</feature>
<reference evidence="3 4" key="1">
    <citation type="journal article" date="2016" name="Fungal Biol.">
        <title>The genome of Xylona heveae provides a window into fungal endophytism.</title>
        <authorList>
            <person name="Gazis R."/>
            <person name="Kuo A."/>
            <person name="Riley R."/>
            <person name="LaButti K."/>
            <person name="Lipzen A."/>
            <person name="Lin J."/>
            <person name="Amirebrahimi M."/>
            <person name="Hesse C.N."/>
            <person name="Spatafora J.W."/>
            <person name="Henrissat B."/>
            <person name="Hainaut M."/>
            <person name="Grigoriev I.V."/>
            <person name="Hibbett D.S."/>
        </authorList>
    </citation>
    <scope>NUCLEOTIDE SEQUENCE [LARGE SCALE GENOMIC DNA]</scope>
    <source>
        <strain evidence="3 4">TC161</strain>
    </source>
</reference>
<feature type="region of interest" description="Disordered" evidence="1">
    <location>
        <begin position="1"/>
        <end position="504"/>
    </location>
</feature>
<feature type="compositionally biased region" description="Polar residues" evidence="1">
    <location>
        <begin position="408"/>
        <end position="420"/>
    </location>
</feature>
<evidence type="ECO:0000259" key="2">
    <source>
        <dbReference type="Pfam" id="PF13926"/>
    </source>
</evidence>
<keyword evidence="4" id="KW-1185">Reference proteome</keyword>
<dbReference type="AlphaFoldDB" id="A0A165JTN7"/>
<evidence type="ECO:0000313" key="3">
    <source>
        <dbReference type="EMBL" id="KZF26613.1"/>
    </source>
</evidence>
<feature type="compositionally biased region" description="Basic residues" evidence="1">
    <location>
        <begin position="355"/>
        <end position="367"/>
    </location>
</feature>
<gene>
    <name evidence="3" type="ORF">L228DRAFT_243100</name>
</gene>
<organism evidence="3 4">
    <name type="scientific">Xylona heveae (strain CBS 132557 / TC161)</name>
    <dbReference type="NCBI Taxonomy" id="1328760"/>
    <lineage>
        <taxon>Eukaryota</taxon>
        <taxon>Fungi</taxon>
        <taxon>Dikarya</taxon>
        <taxon>Ascomycota</taxon>
        <taxon>Pezizomycotina</taxon>
        <taxon>Xylonomycetes</taxon>
        <taxon>Xylonales</taxon>
        <taxon>Xylonaceae</taxon>
        <taxon>Xylona</taxon>
    </lineage>
</organism>
<sequence length="784" mass="88892">MFSSSSRPPKQRQTRLSFAQPSSSPTARLPARAGTSHHPPSSPLPARKSLRSGTLDRWRNSIMDSQRTVRRGREIDEREASPSHTNEIEIKDEDDEIVRGPSLDLDESSDELSLEPSRMNEKKRRRMASSSSSPEPAARKRSKSTIHAATNKEIKEHRSPFGAIKSNRTHKSPVDSDDSDNSNSESSPSEGFHWSDAIAYSQTTPKRANTKTTPLKPPRNSLSFLSGGSTGAAPLSHSQRSSRHTNTPSKRLKIAKENIQTPKITHEDAVTPSRSATRRIVLSSDDDDESESERISGSEHTGSEGLREEAGEIETGGKGPDGESSEGEVQVIENVRKNDSDAEGSDAPPSSAVRRGSKRRLINRSKKQVVSDEENDEVNDQEAEDLKEDLEDLQGNRVQRSRTRGRAHQSSTKSKLQQTLEKLRRRRAGGRSASAPDEADYDSQSDNPTEITNLPAHLQEDDDQEDDYGDDPNGDAEEEDHAPKSHARSSRHKKREDLDTYEEDFVVDDADDMIGAPEDDGTGLYDMPIEFTRHAHKSLKQHFKDAVEWMVHNRINPSFPRKDGIYEIAFRRLNNEVQGLSLSKFISSSWKEPFVRALSARPHLLQLEIEREQRANMFETMKCEACNRRHIVTWRVQFKGKPYHLDTLEDVSDGEDSDSEGAEEDDEEDEEVQGTHDREGREIPRADRWFFLGRFCKANAESAHTLIHWRFHLNEWVVDHLEQKGYMDPEQIVQRAKWSNNKRRDHANEIVDVMEQEGEIRNLWRDFRANLEAAREAKTDPYGR</sequence>
<feature type="compositionally biased region" description="Acidic residues" evidence="1">
    <location>
        <begin position="371"/>
        <end position="392"/>
    </location>
</feature>
<dbReference type="GO" id="GO:0005634">
    <property type="term" value="C:nucleus"/>
    <property type="evidence" value="ECO:0007669"/>
    <property type="project" value="TreeGrafter"/>
</dbReference>
<feature type="compositionally biased region" description="Basic and acidic residues" evidence="1">
    <location>
        <begin position="292"/>
        <end position="310"/>
    </location>
</feature>
<feature type="region of interest" description="Disordered" evidence="1">
    <location>
        <begin position="647"/>
        <end position="679"/>
    </location>
</feature>
<evidence type="ECO:0000256" key="1">
    <source>
        <dbReference type="SAM" id="MobiDB-lite"/>
    </source>
</evidence>
<feature type="domain" description="DUF4211" evidence="2">
    <location>
        <begin position="504"/>
        <end position="648"/>
    </location>
</feature>
<dbReference type="OrthoDB" id="21499at2759"/>
<dbReference type="PANTHER" id="PTHR14689:SF0">
    <property type="entry name" value="COILED-COIL DOMAIN-CONTAINING PROTEIN 82"/>
    <property type="match status" value="1"/>
</dbReference>
<dbReference type="PANTHER" id="PTHR14689">
    <property type="entry name" value="PHORBOL-ESTER_DAG-TYPE DOMAIN-CONTAINING PROTEIN"/>
    <property type="match status" value="1"/>
</dbReference>
<proteinExistence type="predicted"/>
<feature type="compositionally biased region" description="Basic and acidic residues" evidence="1">
    <location>
        <begin position="71"/>
        <end position="89"/>
    </location>
</feature>
<dbReference type="RefSeq" id="XP_018192168.1">
    <property type="nucleotide sequence ID" value="XM_018331602.1"/>
</dbReference>
<dbReference type="Proteomes" id="UP000076632">
    <property type="component" value="Unassembled WGS sequence"/>
</dbReference>
<feature type="compositionally biased region" description="Low complexity" evidence="1">
    <location>
        <begin position="181"/>
        <end position="190"/>
    </location>
</feature>
<name>A0A165JTN7_XYLHT</name>
<dbReference type="GeneID" id="28896739"/>
<protein>
    <recommendedName>
        <fullName evidence="2">DUF4211 domain-containing protein</fullName>
    </recommendedName>
</protein>
<feature type="compositionally biased region" description="Basic and acidic residues" evidence="1">
    <location>
        <begin position="150"/>
        <end position="159"/>
    </location>
</feature>